<gene>
    <name evidence="2" type="ORF">HEPPS_02150</name>
</gene>
<reference evidence="3" key="1">
    <citation type="submission" date="2015-05" db="EMBL/GenBank/DDBJ databases">
        <authorList>
            <person name="Collingro A."/>
        </authorList>
    </citation>
    <scope>NUCLEOTIDE SEQUENCE [LARGE SCALE GENOMIC DNA]</scope>
    <source>
        <strain evidence="3">Ps</strain>
    </source>
</reference>
<dbReference type="EMBL" id="CWGI01000001">
    <property type="protein sequence ID" value="CRX37015.1"/>
    <property type="molecule type" value="Genomic_DNA"/>
</dbReference>
<dbReference type="PANTHER" id="PTHR30050">
    <property type="entry name" value="CHROMOSOMAL REPLICATION INITIATOR PROTEIN DNAA"/>
    <property type="match status" value="1"/>
</dbReference>
<proteinExistence type="predicted"/>
<dbReference type="InterPro" id="IPR013317">
    <property type="entry name" value="DnaA_dom"/>
</dbReference>
<sequence length="299" mass="35456">MKNNAEYLLKKIEKFDKNLFLSIKSNDISEKEIILNQNILLKYIDQFEETNQNLGKYNLNLSIENGQFVFNFSIKDLEQNKELLISKVARNYYFPLPAKSNYLIDIDKDIYWDKERLILQKNLFTTLNKLKNKEKNKGFWISGDFGVGKSYIMLSFLNFVAKNLNFKVAYIFWPDFIIDYQNNISLNSSEISSAQKFNYLKMADVLVIDDIGAEKSNSWIRNNFLLPVINYRLEANKLTFFISNYSLIQYEKILLNEMNNKRQNDIFEKKNIMRVIERIKGLLYGEIKLEGKNYRDFSN</sequence>
<dbReference type="GO" id="GO:0006260">
    <property type="term" value="P:DNA replication"/>
    <property type="evidence" value="ECO:0007669"/>
    <property type="project" value="TreeGrafter"/>
</dbReference>
<name>A0A0G7ZLJ1_9MOLU</name>
<evidence type="ECO:0000313" key="2">
    <source>
        <dbReference type="EMBL" id="CRX37015.1"/>
    </source>
</evidence>
<protein>
    <submittedName>
        <fullName evidence="2">| dnaI / Primosomal protein DnaI |:499509 Reverse</fullName>
    </submittedName>
</protein>
<evidence type="ECO:0000313" key="3">
    <source>
        <dbReference type="Proteomes" id="UP000242141"/>
    </source>
</evidence>
<dbReference type="Pfam" id="PF00308">
    <property type="entry name" value="Bac_DnaA"/>
    <property type="match status" value="1"/>
</dbReference>
<dbReference type="AlphaFoldDB" id="A0A0G7ZLJ1"/>
<dbReference type="Gene3D" id="3.40.50.300">
    <property type="entry name" value="P-loop containing nucleotide triphosphate hydrolases"/>
    <property type="match status" value="1"/>
</dbReference>
<evidence type="ECO:0000259" key="1">
    <source>
        <dbReference type="Pfam" id="PF00308"/>
    </source>
</evidence>
<keyword evidence="3" id="KW-1185">Reference proteome</keyword>
<dbReference type="SUPFAM" id="SSF52540">
    <property type="entry name" value="P-loop containing nucleoside triphosphate hydrolases"/>
    <property type="match status" value="1"/>
</dbReference>
<feature type="domain" description="Chromosomal replication initiator protein DnaA ATPAse" evidence="1">
    <location>
        <begin position="138"/>
        <end position="244"/>
    </location>
</feature>
<dbReference type="InterPro" id="IPR027417">
    <property type="entry name" value="P-loop_NTPase"/>
</dbReference>
<dbReference type="Proteomes" id="UP000242141">
    <property type="component" value="Unassembled WGS sequence"/>
</dbReference>
<accession>A0A0G7ZLJ1</accession>
<dbReference type="PANTHER" id="PTHR30050:SF8">
    <property type="entry name" value="PRIMOSOMAL PROTEIN DNAI"/>
    <property type="match status" value="1"/>
</dbReference>
<organism evidence="2 3">
    <name type="scientific">Candidatus Hepatoplasma crinochetorum</name>
    <dbReference type="NCBI Taxonomy" id="295596"/>
    <lineage>
        <taxon>Bacteria</taxon>
        <taxon>Bacillati</taxon>
        <taxon>Mycoplasmatota</taxon>
        <taxon>Mollicutes</taxon>
        <taxon>Candidatus Hepatoplasmataceae</taxon>
        <taxon>Candidatus Hepatoplasma</taxon>
    </lineage>
</organism>